<name>A0AAN4EQU8_CITFR</name>
<gene>
    <name evidence="1" type="ORF">P7U51_000648</name>
</gene>
<sequence>MKGTNLFKKIVIIITFFVSGCAVNPASKNIPVAEMSNYELVECRGDTGLSTLWTHNKMDMCSAEIQHRIATGRMTEQEFGAYGMGLDQQAVEAQQAIINSQPKQVYVSRY</sequence>
<protein>
    <recommendedName>
        <fullName evidence="3">Lipoprotein</fullName>
    </recommendedName>
</protein>
<reference evidence="1" key="1">
    <citation type="submission" date="2024-02" db="EMBL/GenBank/DDBJ databases">
        <authorList>
            <consortium name="Clinical and Environmental Microbiology Branch: Whole genome sequencing antimicrobial resistance pathogens in the healthcare setting"/>
        </authorList>
    </citation>
    <scope>NUCLEOTIDE SEQUENCE</scope>
    <source>
        <strain evidence="1">Whole organism</strain>
    </source>
</reference>
<dbReference type="PROSITE" id="PS51257">
    <property type="entry name" value="PROKAR_LIPOPROTEIN"/>
    <property type="match status" value="1"/>
</dbReference>
<comment type="caution">
    <text evidence="1">The sequence shown here is derived from an EMBL/GenBank/DDBJ whole genome shotgun (WGS) entry which is preliminary data.</text>
</comment>
<dbReference type="RefSeq" id="WP_136397865.1">
    <property type="nucleotide sequence ID" value="NZ_JBJJUN010000008.1"/>
</dbReference>
<organism evidence="1 2">
    <name type="scientific">Citrobacter freundii</name>
    <dbReference type="NCBI Taxonomy" id="546"/>
    <lineage>
        <taxon>Bacteria</taxon>
        <taxon>Pseudomonadati</taxon>
        <taxon>Pseudomonadota</taxon>
        <taxon>Gammaproteobacteria</taxon>
        <taxon>Enterobacterales</taxon>
        <taxon>Enterobacteriaceae</taxon>
        <taxon>Citrobacter</taxon>
        <taxon>Citrobacter freundii complex</taxon>
    </lineage>
</organism>
<dbReference type="AlphaFoldDB" id="A0AAN4EQU8"/>
<dbReference type="EMBL" id="ABLGCN030000001">
    <property type="protein sequence ID" value="EMM7456196.1"/>
    <property type="molecule type" value="Genomic_DNA"/>
</dbReference>
<evidence type="ECO:0000313" key="2">
    <source>
        <dbReference type="Proteomes" id="UP001169574"/>
    </source>
</evidence>
<accession>A0AAN4EQU8</accession>
<proteinExistence type="predicted"/>
<dbReference type="Proteomes" id="UP001169574">
    <property type="component" value="Unassembled WGS sequence"/>
</dbReference>
<evidence type="ECO:0008006" key="3">
    <source>
        <dbReference type="Google" id="ProtNLM"/>
    </source>
</evidence>
<evidence type="ECO:0000313" key="1">
    <source>
        <dbReference type="EMBL" id="EMM7456196.1"/>
    </source>
</evidence>